<dbReference type="InterPro" id="IPR035979">
    <property type="entry name" value="RBD_domain_sf"/>
</dbReference>
<dbReference type="Gene3D" id="3.30.70.330">
    <property type="match status" value="2"/>
</dbReference>
<feature type="region of interest" description="Disordered" evidence="3">
    <location>
        <begin position="306"/>
        <end position="332"/>
    </location>
</feature>
<gene>
    <name evidence="5" type="ORF">BU24DRAFT_393954</name>
</gene>
<dbReference type="GeneID" id="54282608"/>
<reference evidence="5" key="1">
    <citation type="journal article" date="2020" name="Stud. Mycol.">
        <title>101 Dothideomycetes genomes: a test case for predicting lifestyles and emergence of pathogens.</title>
        <authorList>
            <person name="Haridas S."/>
            <person name="Albert R."/>
            <person name="Binder M."/>
            <person name="Bloem J."/>
            <person name="Labutti K."/>
            <person name="Salamov A."/>
            <person name="Andreopoulos B."/>
            <person name="Baker S."/>
            <person name="Barry K."/>
            <person name="Bills G."/>
            <person name="Bluhm B."/>
            <person name="Cannon C."/>
            <person name="Castanera R."/>
            <person name="Culley D."/>
            <person name="Daum C."/>
            <person name="Ezra D."/>
            <person name="Gonzalez J."/>
            <person name="Henrissat B."/>
            <person name="Kuo A."/>
            <person name="Liang C."/>
            <person name="Lipzen A."/>
            <person name="Lutzoni F."/>
            <person name="Magnuson J."/>
            <person name="Mondo S."/>
            <person name="Nolan M."/>
            <person name="Ohm R."/>
            <person name="Pangilinan J."/>
            <person name="Park H.-J."/>
            <person name="Ramirez L."/>
            <person name="Alfaro M."/>
            <person name="Sun H."/>
            <person name="Tritt A."/>
            <person name="Yoshinaga Y."/>
            <person name="Zwiers L.-H."/>
            <person name="Turgeon B."/>
            <person name="Goodwin S."/>
            <person name="Spatafora J."/>
            <person name="Crous P."/>
            <person name="Grigoriev I."/>
        </authorList>
    </citation>
    <scope>NUCLEOTIDE SEQUENCE</scope>
    <source>
        <strain evidence="5">CBS 175.79</strain>
    </source>
</reference>
<feature type="compositionally biased region" description="Polar residues" evidence="3">
    <location>
        <begin position="310"/>
        <end position="324"/>
    </location>
</feature>
<evidence type="ECO:0000313" key="5">
    <source>
        <dbReference type="EMBL" id="KAF2013285.1"/>
    </source>
</evidence>
<dbReference type="SUPFAM" id="SSF54928">
    <property type="entry name" value="RNA-binding domain, RBD"/>
    <property type="match status" value="2"/>
</dbReference>
<evidence type="ECO:0000256" key="2">
    <source>
        <dbReference type="PROSITE-ProRule" id="PRU00176"/>
    </source>
</evidence>
<dbReference type="SMART" id="SM00360">
    <property type="entry name" value="RRM"/>
    <property type="match status" value="2"/>
</dbReference>
<accession>A0A6A5XJ34</accession>
<dbReference type="CDD" id="cd00590">
    <property type="entry name" value="RRM_SF"/>
    <property type="match status" value="1"/>
</dbReference>
<dbReference type="InterPro" id="IPR000504">
    <property type="entry name" value="RRM_dom"/>
</dbReference>
<dbReference type="OrthoDB" id="6730379at2759"/>
<feature type="domain" description="RRM" evidence="4">
    <location>
        <begin position="139"/>
        <end position="216"/>
    </location>
</feature>
<dbReference type="PROSITE" id="PS50102">
    <property type="entry name" value="RRM"/>
    <property type="match status" value="2"/>
</dbReference>
<dbReference type="InterPro" id="IPR052462">
    <property type="entry name" value="SLIRP/GR-RBP-like"/>
</dbReference>
<keyword evidence="1 2" id="KW-0694">RNA-binding</keyword>
<dbReference type="Pfam" id="PF00076">
    <property type="entry name" value="RRM_1"/>
    <property type="match status" value="2"/>
</dbReference>
<dbReference type="AlphaFoldDB" id="A0A6A5XJ34"/>
<name>A0A6A5XJ34_9PLEO</name>
<evidence type="ECO:0000256" key="3">
    <source>
        <dbReference type="SAM" id="MobiDB-lite"/>
    </source>
</evidence>
<organism evidence="5 6">
    <name type="scientific">Aaosphaeria arxii CBS 175.79</name>
    <dbReference type="NCBI Taxonomy" id="1450172"/>
    <lineage>
        <taxon>Eukaryota</taxon>
        <taxon>Fungi</taxon>
        <taxon>Dikarya</taxon>
        <taxon>Ascomycota</taxon>
        <taxon>Pezizomycotina</taxon>
        <taxon>Dothideomycetes</taxon>
        <taxon>Pleosporomycetidae</taxon>
        <taxon>Pleosporales</taxon>
        <taxon>Pleosporales incertae sedis</taxon>
        <taxon>Aaosphaeria</taxon>
    </lineage>
</organism>
<evidence type="ECO:0000259" key="4">
    <source>
        <dbReference type="PROSITE" id="PS50102"/>
    </source>
</evidence>
<dbReference type="Proteomes" id="UP000799778">
    <property type="component" value="Unassembled WGS sequence"/>
</dbReference>
<evidence type="ECO:0000313" key="6">
    <source>
        <dbReference type="Proteomes" id="UP000799778"/>
    </source>
</evidence>
<proteinExistence type="predicted"/>
<dbReference type="EMBL" id="ML978071">
    <property type="protein sequence ID" value="KAF2013285.1"/>
    <property type="molecule type" value="Genomic_DNA"/>
</dbReference>
<feature type="region of interest" description="Disordered" evidence="3">
    <location>
        <begin position="112"/>
        <end position="132"/>
    </location>
</feature>
<dbReference type="PANTHER" id="PTHR48027">
    <property type="entry name" value="HETEROGENEOUS NUCLEAR RIBONUCLEOPROTEIN 87F-RELATED"/>
    <property type="match status" value="1"/>
</dbReference>
<dbReference type="RefSeq" id="XP_033381624.1">
    <property type="nucleotide sequence ID" value="XM_033525211.1"/>
</dbReference>
<keyword evidence="6" id="KW-1185">Reference proteome</keyword>
<dbReference type="GO" id="GO:0003723">
    <property type="term" value="F:RNA binding"/>
    <property type="evidence" value="ECO:0007669"/>
    <property type="project" value="UniProtKB-UniRule"/>
</dbReference>
<protein>
    <submittedName>
        <fullName evidence="5">RNA-binding domain-containing protein</fullName>
    </submittedName>
</protein>
<dbReference type="InterPro" id="IPR012677">
    <property type="entry name" value="Nucleotide-bd_a/b_plait_sf"/>
</dbReference>
<evidence type="ECO:0000256" key="1">
    <source>
        <dbReference type="ARBA" id="ARBA00022884"/>
    </source>
</evidence>
<feature type="domain" description="RRM" evidence="4">
    <location>
        <begin position="232"/>
        <end position="310"/>
    </location>
</feature>
<sequence>MYLLRRTAARAVSSKAIFTQPRSVAAITPASLKLHAYTRIIPAFQRRFASDDATKITTESISNATAQSEAPEAFAQTAAEAPIEENLTPVQAAAEAPPTNASATVGADALAAAAQTAQRSTRRSRFPLREPSAPAEPSNVIYVGNLYYEVGEEQIQNVFSKFGEIESLAIARDNRGISRGFAHVTYKKVADADMAIQNLDMQVFEGRNLVVQYHKPREVRRGGQARPADPTKTLFIGNMSFEMTDKDLNELFRDIRNVTEVRVAIDRRTGVPRGFSHADFLDVASATAAKEFLAEKTIYGRTLRVDYSKSTRQSPQRNGASGESQSDKDNSR</sequence>